<accession>A0ABT7LLM7</accession>
<feature type="signal peptide" evidence="2">
    <location>
        <begin position="1"/>
        <end position="29"/>
    </location>
</feature>
<keyword evidence="5" id="KW-1185">Reference proteome</keyword>
<feature type="region of interest" description="Disordered" evidence="1">
    <location>
        <begin position="60"/>
        <end position="85"/>
    </location>
</feature>
<evidence type="ECO:0000313" key="4">
    <source>
        <dbReference type="EMBL" id="MDL5033773.1"/>
    </source>
</evidence>
<dbReference type="InterPro" id="IPR025392">
    <property type="entry name" value="DUF4124"/>
</dbReference>
<feature type="compositionally biased region" description="Low complexity" evidence="1">
    <location>
        <begin position="60"/>
        <end position="79"/>
    </location>
</feature>
<evidence type="ECO:0000259" key="3">
    <source>
        <dbReference type="Pfam" id="PF13511"/>
    </source>
</evidence>
<name>A0ABT7LLM7_9BURK</name>
<evidence type="ECO:0000256" key="1">
    <source>
        <dbReference type="SAM" id="MobiDB-lite"/>
    </source>
</evidence>
<evidence type="ECO:0000313" key="5">
    <source>
        <dbReference type="Proteomes" id="UP001238603"/>
    </source>
</evidence>
<feature type="chain" id="PRO_5046312941" evidence="2">
    <location>
        <begin position="30"/>
        <end position="207"/>
    </location>
</feature>
<reference evidence="4 5" key="1">
    <citation type="submission" date="2023-06" db="EMBL/GenBank/DDBJ databases">
        <title>Pelomonas sp. APW6 16S ribosomal RNA gene genome sequencing and assembly.</title>
        <authorList>
            <person name="Woo H."/>
        </authorList>
    </citation>
    <scope>NUCLEOTIDE SEQUENCE [LARGE SCALE GENOMIC DNA]</scope>
    <source>
        <strain evidence="4 5">APW6</strain>
    </source>
</reference>
<dbReference type="EMBL" id="JASVDS010000005">
    <property type="protein sequence ID" value="MDL5033773.1"/>
    <property type="molecule type" value="Genomic_DNA"/>
</dbReference>
<protein>
    <submittedName>
        <fullName evidence="4">DUF4124 domain-containing protein</fullName>
    </submittedName>
</protein>
<dbReference type="RefSeq" id="WP_285983851.1">
    <property type="nucleotide sequence ID" value="NZ_JASVDS010000005.1"/>
</dbReference>
<dbReference type="Proteomes" id="UP001238603">
    <property type="component" value="Unassembled WGS sequence"/>
</dbReference>
<comment type="caution">
    <text evidence="4">The sequence shown here is derived from an EMBL/GenBank/DDBJ whole genome shotgun (WGS) entry which is preliminary data.</text>
</comment>
<dbReference type="Pfam" id="PF13511">
    <property type="entry name" value="DUF4124"/>
    <property type="match status" value="1"/>
</dbReference>
<sequence length="207" mass="21836">MMLLPALPACARRAMALSLFLSLPALAFAQVQCTDADGRVVYQQAPCAAGQQQRTLAPLPAPLTVPSTPSLTPSGSGSPRAGLRSVGPLPAVGDVGPVSVGMTQAQVLAVLGQPDRSRTVQDGASVYSHWSYQRESSRVVVVMERGVVRAVQADEGAPAPWAPAPRACASAAEIREIEIDISKIQNRDNPLVQQALHRRLSDARACR</sequence>
<evidence type="ECO:0000256" key="2">
    <source>
        <dbReference type="SAM" id="SignalP"/>
    </source>
</evidence>
<organism evidence="4 5">
    <name type="scientific">Roseateles subflavus</name>
    <dbReference type="NCBI Taxonomy" id="3053353"/>
    <lineage>
        <taxon>Bacteria</taxon>
        <taxon>Pseudomonadati</taxon>
        <taxon>Pseudomonadota</taxon>
        <taxon>Betaproteobacteria</taxon>
        <taxon>Burkholderiales</taxon>
        <taxon>Sphaerotilaceae</taxon>
        <taxon>Roseateles</taxon>
    </lineage>
</organism>
<gene>
    <name evidence="4" type="ORF">QRD43_17820</name>
</gene>
<keyword evidence="2" id="KW-0732">Signal</keyword>
<feature type="domain" description="DUF4124" evidence="3">
    <location>
        <begin position="19"/>
        <end position="69"/>
    </location>
</feature>
<proteinExistence type="predicted"/>